<dbReference type="VEuPathDB" id="TriTrypDB:Tc_MARK_5751"/>
<evidence type="ECO:0000313" key="2">
    <source>
        <dbReference type="EMBL" id="PWU89182.1"/>
    </source>
</evidence>
<dbReference type="VEuPathDB" id="TriTrypDB:C3747_407g16"/>
<dbReference type="EMBL" id="PRFC01000407">
    <property type="protein sequence ID" value="PWU89182.1"/>
    <property type="molecule type" value="Genomic_DNA"/>
</dbReference>
<proteinExistence type="predicted"/>
<dbReference type="InterPro" id="IPR046836">
    <property type="entry name" value="RHS_C"/>
</dbReference>
<dbReference type="VEuPathDB" id="TriTrypDB:TCDM_02054"/>
<dbReference type="PANTHER" id="PTHR33129:SF3">
    <property type="entry name" value="HOT SPOT (RHS) PROTEIN, PUTATIVE-RELATED"/>
    <property type="match status" value="1"/>
</dbReference>
<feature type="domain" description="Retrotransposon hot spot protein,C-terminal" evidence="1">
    <location>
        <begin position="4"/>
        <end position="214"/>
    </location>
</feature>
<dbReference type="VEuPathDB" id="TriTrypDB:TcCL_ESM07365"/>
<dbReference type="VEuPathDB" id="TriTrypDB:TcYC6_0142740"/>
<name>A0A2V2V112_TRYCR</name>
<dbReference type="InterPro" id="IPR006518">
    <property type="entry name" value="Trypano_RHS"/>
</dbReference>
<dbReference type="Pfam" id="PF07999">
    <property type="entry name" value="RHSP"/>
    <property type="match status" value="1"/>
</dbReference>
<dbReference type="VEuPathDB" id="TriTrypDB:TcBrA4_0157940"/>
<gene>
    <name evidence="2" type="ORF">C3747_407g16</name>
</gene>
<dbReference type="InterPro" id="IPR052980">
    <property type="entry name" value="Crinkler_effector"/>
</dbReference>
<dbReference type="VEuPathDB" id="TriTrypDB:BCY84_06399"/>
<dbReference type="VEuPathDB" id="TriTrypDB:TCSYLVIO_007917"/>
<dbReference type="VEuPathDB" id="TriTrypDB:TcCLB.508037.10"/>
<protein>
    <submittedName>
        <fullName evidence="2">Putative retrotransposon hot spot protein (RHS)</fullName>
    </submittedName>
</protein>
<dbReference type="NCBIfam" id="TIGR01631">
    <property type="entry name" value="Trypano_RHS"/>
    <property type="match status" value="1"/>
</dbReference>
<accession>A0A2V2V112</accession>
<evidence type="ECO:0000259" key="1">
    <source>
        <dbReference type="Pfam" id="PF07999"/>
    </source>
</evidence>
<dbReference type="Proteomes" id="UP000246078">
    <property type="component" value="Unassembled WGS sequence"/>
</dbReference>
<dbReference type="VEuPathDB" id="TriTrypDB:TcG_10624"/>
<dbReference type="VEuPathDB" id="TriTrypDB:TcCLB.506675.110"/>
<dbReference type="VEuPathDB" id="TriTrypDB:TcCLB.399997.10"/>
<organism evidence="2 3">
    <name type="scientific">Trypanosoma cruzi</name>
    <dbReference type="NCBI Taxonomy" id="5693"/>
    <lineage>
        <taxon>Eukaryota</taxon>
        <taxon>Discoba</taxon>
        <taxon>Euglenozoa</taxon>
        <taxon>Kinetoplastea</taxon>
        <taxon>Metakinetoplastina</taxon>
        <taxon>Trypanosomatida</taxon>
        <taxon>Trypanosomatidae</taxon>
        <taxon>Trypanosoma</taxon>
        <taxon>Schizotrypanum</taxon>
    </lineage>
</organism>
<dbReference type="VEuPathDB" id="TriTrypDB:ECC02_005105"/>
<reference evidence="2 3" key="1">
    <citation type="journal article" date="2018" name="Microb. Genom.">
        <title>Expanding an expanded genome: long-read sequencing of Trypanosoma cruzi.</title>
        <authorList>
            <person name="Berna L."/>
            <person name="Rodriguez M."/>
            <person name="Chiribao M.L."/>
            <person name="Parodi-Talice A."/>
            <person name="Pita S."/>
            <person name="Rijo G."/>
            <person name="Alvarez-Valin F."/>
            <person name="Robello C."/>
        </authorList>
    </citation>
    <scope>NUCLEOTIDE SEQUENCE [LARGE SCALE GENOMIC DNA]</scope>
    <source>
        <strain evidence="2 3">TCC</strain>
    </source>
</reference>
<dbReference type="AlphaFoldDB" id="A0A2V2V112"/>
<evidence type="ECO:0000313" key="3">
    <source>
        <dbReference type="Proteomes" id="UP000246078"/>
    </source>
</evidence>
<dbReference type="VEuPathDB" id="TriTrypDB:C4B63_33g55"/>
<dbReference type="PANTHER" id="PTHR33129">
    <property type="entry name" value="PROTEIN KINASE DOMAIN-CONTAINING PROTEIN-RELATED"/>
    <property type="match status" value="1"/>
</dbReference>
<sequence>MKGHEPPAGLPPSEWGIIVVTSPNEGNFSGWEEQRRSIQIIMNCPEKDDAKAMCIWMKRNEPTVQAGYMKEVENRMDKLGPLLRYIFDQSAYKARLDSCKSVVNKMTLSDTNYYSVLGTDKMCEGSHVSQKLVKVVRVRGKENSELPLNALISPHLAELTLCRLAELMVPNDFNLLILAIKEDLISKALEDHSLFAFLSEDFVNAIIPKLTELKVEKNAPPHLCALRVYPHERPLKPFLLERLENFKNKIKIECRVLYKPEAQNFPLVDGFFFVDSNPRTLVGLRMATAGKHHTTTSTVRQFTEYLAEYFNGWEELSRDISWEIIYVQHADSTPMNDWQRCDVDNSDNVSKKEKQKIVTFWKKKVRQYQVSISSGEFRRDEALRSVEEPRK</sequence>
<comment type="caution">
    <text evidence="2">The sequence shown here is derived from an EMBL/GenBank/DDBJ whole genome shotgun (WGS) entry which is preliminary data.</text>
</comment>